<keyword evidence="1" id="KW-0479">Metal-binding</keyword>
<feature type="region of interest" description="Disordered" evidence="2">
    <location>
        <begin position="286"/>
        <end position="312"/>
    </location>
</feature>
<evidence type="ECO:0000256" key="1">
    <source>
        <dbReference type="PROSITE-ProRule" id="PRU00047"/>
    </source>
</evidence>
<evidence type="ECO:0000313" key="4">
    <source>
        <dbReference type="EMBL" id="MQM19462.1"/>
    </source>
</evidence>
<dbReference type="Proteomes" id="UP000652761">
    <property type="component" value="Unassembled WGS sequence"/>
</dbReference>
<proteinExistence type="predicted"/>
<dbReference type="InterPro" id="IPR001878">
    <property type="entry name" value="Znf_CCHC"/>
</dbReference>
<feature type="domain" description="CCHC-type" evidence="3">
    <location>
        <begin position="321"/>
        <end position="337"/>
    </location>
</feature>
<evidence type="ECO:0000256" key="2">
    <source>
        <dbReference type="SAM" id="MobiDB-lite"/>
    </source>
</evidence>
<dbReference type="PROSITE" id="PS50158">
    <property type="entry name" value="ZF_CCHC"/>
    <property type="match status" value="1"/>
</dbReference>
<evidence type="ECO:0000259" key="3">
    <source>
        <dbReference type="PROSITE" id="PS50158"/>
    </source>
</evidence>
<dbReference type="InterPro" id="IPR005162">
    <property type="entry name" value="Retrotrans_gag_dom"/>
</dbReference>
<keyword evidence="5" id="KW-1185">Reference proteome</keyword>
<dbReference type="GO" id="GO:0008270">
    <property type="term" value="F:zinc ion binding"/>
    <property type="evidence" value="ECO:0007669"/>
    <property type="project" value="UniProtKB-KW"/>
</dbReference>
<dbReference type="Pfam" id="PF00098">
    <property type="entry name" value="zf-CCHC"/>
    <property type="match status" value="1"/>
</dbReference>
<dbReference type="SUPFAM" id="SSF57756">
    <property type="entry name" value="Retrovirus zinc finger-like domains"/>
    <property type="match status" value="1"/>
</dbReference>
<gene>
    <name evidence="4" type="ORF">Taro_052467</name>
</gene>
<keyword evidence="1" id="KW-0863">Zinc-finger</keyword>
<keyword evidence="1" id="KW-0862">Zinc</keyword>
<dbReference type="PANTHER" id="PTHR15503">
    <property type="entry name" value="LDOC1 RELATED"/>
    <property type="match status" value="1"/>
</dbReference>
<protein>
    <recommendedName>
        <fullName evidence="3">CCHC-type domain-containing protein</fullName>
    </recommendedName>
</protein>
<dbReference type="GO" id="GO:0003676">
    <property type="term" value="F:nucleic acid binding"/>
    <property type="evidence" value="ECO:0007669"/>
    <property type="project" value="InterPro"/>
</dbReference>
<sequence>MVSLARPRPDRGRRSRVKLVISFDQKWQIGDIGEEVTAVPVVEEAVPAASILPPVGVEVPPVVPVVPAVPARPASAEETTALVERFLRLQPPTYSGGPNPDTAEHWIHEIERVFVIMRCPPEDKVILATYRLRGFAQEWWRLKLQTVYAGRTEDRITWAEFLASFNDTFFPVQIHQAKREQFRTLQQEKLSVLEYQMRFMALSRYAPYVVSDSAMMVEYFIRGLRLELQDAVAPLMCRTVEEAAQRAAVLERTFQGVSKGKAPSGASSSGISKWGKQIKKFFQGGRGRGRQHGFQQGRGHRPPIPEESQQSTTGQLYREVRCYSCGQLGHYARDCPSRGYGYGRGTHQQQ</sequence>
<dbReference type="InterPro" id="IPR036875">
    <property type="entry name" value="Znf_CCHC_sf"/>
</dbReference>
<dbReference type="OrthoDB" id="786614at2759"/>
<dbReference type="Gene3D" id="4.10.60.10">
    <property type="entry name" value="Zinc finger, CCHC-type"/>
    <property type="match status" value="1"/>
</dbReference>
<reference evidence="4" key="1">
    <citation type="submission" date="2017-07" db="EMBL/GenBank/DDBJ databases">
        <title>Taro Niue Genome Assembly and Annotation.</title>
        <authorList>
            <person name="Atibalentja N."/>
            <person name="Keating K."/>
            <person name="Fields C.J."/>
        </authorList>
    </citation>
    <scope>NUCLEOTIDE SEQUENCE</scope>
    <source>
        <strain evidence="4">Niue_2</strain>
        <tissue evidence="4">Leaf</tissue>
    </source>
</reference>
<evidence type="ECO:0000313" key="5">
    <source>
        <dbReference type="Proteomes" id="UP000652761"/>
    </source>
</evidence>
<dbReference type="Pfam" id="PF03732">
    <property type="entry name" value="Retrotrans_gag"/>
    <property type="match status" value="1"/>
</dbReference>
<dbReference type="PANTHER" id="PTHR15503:SF42">
    <property type="entry name" value="ZINC FINGER, CCHC-TYPE, RETROTRANSPOSON GAG DOMAIN, ASPARTIC PEPTIDASE DOMAIN PROTEIN-RELATED"/>
    <property type="match status" value="1"/>
</dbReference>
<dbReference type="EMBL" id="NMUH01008934">
    <property type="protein sequence ID" value="MQM19462.1"/>
    <property type="molecule type" value="Genomic_DNA"/>
</dbReference>
<accession>A0A843XJR8</accession>
<dbReference type="InterPro" id="IPR032567">
    <property type="entry name" value="RTL1-rel"/>
</dbReference>
<comment type="caution">
    <text evidence="4">The sequence shown here is derived from an EMBL/GenBank/DDBJ whole genome shotgun (WGS) entry which is preliminary data.</text>
</comment>
<name>A0A843XJR8_COLES</name>
<dbReference type="AlphaFoldDB" id="A0A843XJR8"/>
<organism evidence="4 5">
    <name type="scientific">Colocasia esculenta</name>
    <name type="common">Wild taro</name>
    <name type="synonym">Arum esculentum</name>
    <dbReference type="NCBI Taxonomy" id="4460"/>
    <lineage>
        <taxon>Eukaryota</taxon>
        <taxon>Viridiplantae</taxon>
        <taxon>Streptophyta</taxon>
        <taxon>Embryophyta</taxon>
        <taxon>Tracheophyta</taxon>
        <taxon>Spermatophyta</taxon>
        <taxon>Magnoliopsida</taxon>
        <taxon>Liliopsida</taxon>
        <taxon>Araceae</taxon>
        <taxon>Aroideae</taxon>
        <taxon>Colocasieae</taxon>
        <taxon>Colocasia</taxon>
    </lineage>
</organism>
<dbReference type="SMART" id="SM00343">
    <property type="entry name" value="ZnF_C2HC"/>
    <property type="match status" value="1"/>
</dbReference>